<dbReference type="InterPro" id="IPR053139">
    <property type="entry name" value="Surface_bspA-like"/>
</dbReference>
<dbReference type="PANTHER" id="PTHR45661:SF3">
    <property type="entry name" value="IG-LIKE DOMAIN-CONTAINING PROTEIN"/>
    <property type="match status" value="1"/>
</dbReference>
<dbReference type="Pfam" id="PF13306">
    <property type="entry name" value="LRR_5"/>
    <property type="match status" value="2"/>
</dbReference>
<dbReference type="PANTHER" id="PTHR45661">
    <property type="entry name" value="SURFACE ANTIGEN"/>
    <property type="match status" value="1"/>
</dbReference>
<accession>A0A9W7AAB0</accession>
<evidence type="ECO:0000256" key="1">
    <source>
        <dbReference type="SAM" id="MobiDB-lite"/>
    </source>
</evidence>
<proteinExistence type="predicted"/>
<gene>
    <name evidence="2" type="ORF">TL16_g05037</name>
</gene>
<dbReference type="InterPro" id="IPR032675">
    <property type="entry name" value="LRR_dom_sf"/>
</dbReference>
<dbReference type="Gene3D" id="3.80.10.10">
    <property type="entry name" value="Ribonuclease Inhibitor"/>
    <property type="match status" value="2"/>
</dbReference>
<evidence type="ECO:0008006" key="4">
    <source>
        <dbReference type="Google" id="ProtNLM"/>
    </source>
</evidence>
<comment type="caution">
    <text evidence="2">The sequence shown here is derived from an EMBL/GenBank/DDBJ whole genome shotgun (WGS) entry which is preliminary data.</text>
</comment>
<organism evidence="2 3">
    <name type="scientific">Triparma laevis f. inornata</name>
    <dbReference type="NCBI Taxonomy" id="1714386"/>
    <lineage>
        <taxon>Eukaryota</taxon>
        <taxon>Sar</taxon>
        <taxon>Stramenopiles</taxon>
        <taxon>Ochrophyta</taxon>
        <taxon>Bolidophyceae</taxon>
        <taxon>Parmales</taxon>
        <taxon>Triparmaceae</taxon>
        <taxon>Triparma</taxon>
    </lineage>
</organism>
<evidence type="ECO:0000313" key="3">
    <source>
        <dbReference type="Proteomes" id="UP001162640"/>
    </source>
</evidence>
<dbReference type="SUPFAM" id="SSF52058">
    <property type="entry name" value="L domain-like"/>
    <property type="match status" value="1"/>
</dbReference>
<protein>
    <recommendedName>
        <fullName evidence="4">Leucine-rich repeat domain, L domain-like</fullName>
    </recommendedName>
</protein>
<evidence type="ECO:0000313" key="2">
    <source>
        <dbReference type="EMBL" id="GMH68916.1"/>
    </source>
</evidence>
<dbReference type="AlphaFoldDB" id="A0A9W7AAB0"/>
<dbReference type="InterPro" id="IPR026906">
    <property type="entry name" value="LRR_5"/>
</dbReference>
<reference evidence="3" key="1">
    <citation type="journal article" date="2023" name="Commun. Biol.">
        <title>Genome analysis of Parmales, the sister group of diatoms, reveals the evolutionary specialization of diatoms from phago-mixotrophs to photoautotrophs.</title>
        <authorList>
            <person name="Ban H."/>
            <person name="Sato S."/>
            <person name="Yoshikawa S."/>
            <person name="Yamada K."/>
            <person name="Nakamura Y."/>
            <person name="Ichinomiya M."/>
            <person name="Sato N."/>
            <person name="Blanc-Mathieu R."/>
            <person name="Endo H."/>
            <person name="Kuwata A."/>
            <person name="Ogata H."/>
        </authorList>
    </citation>
    <scope>NUCLEOTIDE SEQUENCE [LARGE SCALE GENOMIC DNA]</scope>
</reference>
<feature type="region of interest" description="Disordered" evidence="1">
    <location>
        <begin position="1"/>
        <end position="51"/>
    </location>
</feature>
<dbReference type="EMBL" id="BLQM01000144">
    <property type="protein sequence ID" value="GMH68916.1"/>
    <property type="molecule type" value="Genomic_DNA"/>
</dbReference>
<feature type="compositionally biased region" description="Acidic residues" evidence="1">
    <location>
        <begin position="26"/>
        <end position="35"/>
    </location>
</feature>
<sequence length="482" mass="52776">MSKSVATESNEGHKSHKLIGKRGAEDEGDKDEEGNIDGAAADNSTTLTPTVPATTHQFMHTPEFRRHFVEFVPVDALMALRLATKAWKAMVEEVIDEGVASGAMLVHDGKDISSKDVRHRLERLKLVTRVVFLLNITKVGSRACVFAVNLVVVDIPEGIESIGESAFSCCESLTTVSFPTMLTLIGLRAFEGCSSLDNVNLLHTNLQRLGDAVFQICSELKSMTIPDSLQTLGENVFIFCSKLAPSIDCRNNDAVIAYFRSQQLLSSIPPAPPTSDFMATVDFKRLLIGFIQDETLMALRCASKAWKAAAEEVINQGVTSGAMMVHDGKNISKKAARALEERRKQVTRVIFLLNVTNIGNRACLFAFDLVVVDIPEGVESIGYAAFTSCSSLTTVSFPTTLKSIGQQAFYKCSSLENVDLLHTNLQELDVRAFAECSELKSMTIPDSLQTLDQWVFLCCFKLAPSNIDKTDNDAVVAYLRAQ</sequence>
<name>A0A9W7AAB0_9STRA</name>
<dbReference type="Proteomes" id="UP001162640">
    <property type="component" value="Unassembled WGS sequence"/>
</dbReference>